<sequence length="224" mass="25070">MASSKITPLDSRMALAQQYLEENGCCYGCYCHCLLPVDDIEQERLDIMHKFFIVAREGINQGIKRSQNGLHPLPISCNGPPRILDLDCGTGIWCIDIADLYPGASILGWDLNMRMQPQMIAPSMQFLPRDITDPTWDLDPNSIGRSRFNASWQQETRSCAVCLQLDHTPYLHAVHQSTHTVQRGIYFGHGAVSPAFEMEGTMQMEVPGFPEWSLTAVERAAPCA</sequence>
<organism evidence="1 2">
    <name type="scientific">Apiospora saccharicola</name>
    <dbReference type="NCBI Taxonomy" id="335842"/>
    <lineage>
        <taxon>Eukaryota</taxon>
        <taxon>Fungi</taxon>
        <taxon>Dikarya</taxon>
        <taxon>Ascomycota</taxon>
        <taxon>Pezizomycotina</taxon>
        <taxon>Sordariomycetes</taxon>
        <taxon>Xylariomycetidae</taxon>
        <taxon>Amphisphaeriales</taxon>
        <taxon>Apiosporaceae</taxon>
        <taxon>Apiospora</taxon>
    </lineage>
</organism>
<dbReference type="EMBL" id="JAQQWM010000003">
    <property type="protein sequence ID" value="KAK8071895.1"/>
    <property type="molecule type" value="Genomic_DNA"/>
</dbReference>
<dbReference type="Proteomes" id="UP001446871">
    <property type="component" value="Unassembled WGS sequence"/>
</dbReference>
<protein>
    <recommendedName>
        <fullName evidence="3">Methyltransferase domain-containing protein</fullName>
    </recommendedName>
</protein>
<comment type="caution">
    <text evidence="1">The sequence shown here is derived from an EMBL/GenBank/DDBJ whole genome shotgun (WGS) entry which is preliminary data.</text>
</comment>
<evidence type="ECO:0008006" key="3">
    <source>
        <dbReference type="Google" id="ProtNLM"/>
    </source>
</evidence>
<reference evidence="1 2" key="1">
    <citation type="submission" date="2023-01" db="EMBL/GenBank/DDBJ databases">
        <title>Analysis of 21 Apiospora genomes using comparative genomics revels a genus with tremendous synthesis potential of carbohydrate active enzymes and secondary metabolites.</title>
        <authorList>
            <person name="Sorensen T."/>
        </authorList>
    </citation>
    <scope>NUCLEOTIDE SEQUENCE [LARGE SCALE GENOMIC DNA]</scope>
    <source>
        <strain evidence="1 2">CBS 83171</strain>
    </source>
</reference>
<dbReference type="SUPFAM" id="SSF53335">
    <property type="entry name" value="S-adenosyl-L-methionine-dependent methyltransferases"/>
    <property type="match status" value="1"/>
</dbReference>
<dbReference type="InterPro" id="IPR029063">
    <property type="entry name" value="SAM-dependent_MTases_sf"/>
</dbReference>
<gene>
    <name evidence="1" type="ORF">PG996_005243</name>
</gene>
<evidence type="ECO:0000313" key="2">
    <source>
        <dbReference type="Proteomes" id="UP001446871"/>
    </source>
</evidence>
<evidence type="ECO:0000313" key="1">
    <source>
        <dbReference type="EMBL" id="KAK8071895.1"/>
    </source>
</evidence>
<dbReference type="Gene3D" id="3.40.50.150">
    <property type="entry name" value="Vaccinia Virus protein VP39"/>
    <property type="match status" value="1"/>
</dbReference>
<proteinExistence type="predicted"/>
<name>A0ABR1VKZ4_9PEZI</name>
<keyword evidence="2" id="KW-1185">Reference proteome</keyword>
<accession>A0ABR1VKZ4</accession>